<sequence>MSHHPSRLNPFAVVEVVRAPGAKGIAPGAARIASNDDTDPDWQPL</sequence>
<reference evidence="1" key="1">
    <citation type="submission" date="2024-10" db="EMBL/GenBank/DDBJ databases">
        <authorList>
            <person name="Lesea H.P."/>
            <person name="Kuehl J.V."/>
            <person name="Chandonia J.-M."/>
        </authorList>
    </citation>
    <scope>NUCLEOTIDE SEQUENCE</scope>
    <source>
        <strain evidence="1">FW102-FHT14D07</strain>
    </source>
</reference>
<accession>A0AB74UVC6</accession>
<organism evidence="1">
    <name type="scientific">Rhodanobacter sp. FW102-FHT14D07</name>
    <dbReference type="NCBI Taxonomy" id="3351462"/>
    <lineage>
        <taxon>Bacteria</taxon>
        <taxon>Pseudomonadati</taxon>
        <taxon>Pseudomonadota</taxon>
        <taxon>Gammaproteobacteria</taxon>
        <taxon>Lysobacterales</taxon>
        <taxon>Rhodanobacteraceae</taxon>
        <taxon>Rhodanobacter</taxon>
    </lineage>
</organism>
<dbReference type="EMBL" id="CP170721">
    <property type="protein sequence ID" value="XIA18623.1"/>
    <property type="molecule type" value="Genomic_DNA"/>
</dbReference>
<protein>
    <submittedName>
        <fullName evidence="1">Uncharacterized protein</fullName>
    </submittedName>
</protein>
<name>A0AB74UVC6_9GAMM</name>
<dbReference type="AlphaFoldDB" id="A0AB74UVC6"/>
<gene>
    <name evidence="1" type="ORF">ACFYG5_00355</name>
</gene>
<dbReference type="RefSeq" id="WP_395120197.1">
    <property type="nucleotide sequence ID" value="NZ_CP170721.1"/>
</dbReference>
<proteinExistence type="predicted"/>
<evidence type="ECO:0000313" key="1">
    <source>
        <dbReference type="EMBL" id="XIA18623.1"/>
    </source>
</evidence>